<sequence length="667" mass="74304">MATPPQSPPENADKETQNREIPMHIISRETQNRETQSSETQNRETQSSETQYRETQNRETQSSETQNRETQSSETQNRETQNKEIQSSETQNRETQSSETQNRETQSSETQNREIPMDIIFTEILPRLPAKSLLRFRLVCKEWQLFISSSQFIINHTRHPNYLSSRSVLSIALNSSLTYFDYGDSQNVQINNFGRYSMTNPVFLIGSCNGLVLLIFSHARNGELLFPSDLLNFGFEYSVYNPVLQLDIVIPQPLGFVLRSDYITAKDYSFGFGCVSTHDRLEFFIVAISFRMGNVAVFESSTGIWDIKTLQRNLPIVFQDAWYVHSGTLVNEALHWGVIIVGENIKCIASFDLVSQLGIKFMRLPYANFGEPSIIRSAFSLCRINDRLCAWAYYNGGHVVDMWMLKEYDVWESWTSNTLQNRVAIVTGASRGIGRAIALHLASLGAKLVINYTSPSSKPLADQLVSQINSTTRAIAVQADVSDETQVKTLFNTAEQTFNTQPHIVVTSAGVIDSKYSSIFDIEAADFDRIFAVNTRGTFLCIKEAANRVTRGGGGRIVTLSSSLVGSLKEKYGAYAASKAAVETMTKILAKELKGSGITVNAVAPGPVATEMFLDGKSEEMIKKVVDECPLGRLGMVEDVAPVVGFLASDAAEWVNGQVIRVNGGYV</sequence>
<feature type="domain" description="F-box" evidence="4">
    <location>
        <begin position="115"/>
        <end position="156"/>
    </location>
</feature>
<dbReference type="SMART" id="SM00256">
    <property type="entry name" value="FBOX"/>
    <property type="match status" value="1"/>
</dbReference>
<dbReference type="Pfam" id="PF13561">
    <property type="entry name" value="adh_short_C2"/>
    <property type="match status" value="1"/>
</dbReference>
<dbReference type="Pfam" id="PF00646">
    <property type="entry name" value="F-box"/>
    <property type="match status" value="1"/>
</dbReference>
<keyword evidence="2" id="KW-0560">Oxidoreductase</keyword>
<feature type="compositionally biased region" description="Basic and acidic residues" evidence="3">
    <location>
        <begin position="11"/>
        <end position="32"/>
    </location>
</feature>
<dbReference type="PRINTS" id="PR00081">
    <property type="entry name" value="GDHRDH"/>
</dbReference>
<dbReference type="PANTHER" id="PTHR48107">
    <property type="entry name" value="NADPH-DEPENDENT ALDEHYDE REDUCTASE-LIKE PROTEIN, CHLOROPLASTIC-RELATED"/>
    <property type="match status" value="1"/>
</dbReference>
<evidence type="ECO:0000256" key="1">
    <source>
        <dbReference type="ARBA" id="ARBA00006484"/>
    </source>
</evidence>
<dbReference type="EnsemblPlants" id="AUR62026091-RA">
    <property type="protein sequence ID" value="AUR62026091-RA:cds"/>
    <property type="gene ID" value="AUR62026091"/>
</dbReference>
<keyword evidence="6" id="KW-1185">Reference proteome</keyword>
<dbReference type="InterPro" id="IPR036047">
    <property type="entry name" value="F-box-like_dom_sf"/>
</dbReference>
<evidence type="ECO:0000313" key="5">
    <source>
        <dbReference type="EnsemblPlants" id="AUR62026091-RA:cds"/>
    </source>
</evidence>
<comment type="similarity">
    <text evidence="1">Belongs to the short-chain dehydrogenases/reductases (SDR) family.</text>
</comment>
<proteinExistence type="inferred from homology"/>
<evidence type="ECO:0000313" key="6">
    <source>
        <dbReference type="Proteomes" id="UP000596660"/>
    </source>
</evidence>
<dbReference type="CDD" id="cd22157">
    <property type="entry name" value="F-box_AtFBW1-like"/>
    <property type="match status" value="1"/>
</dbReference>
<accession>A0A803MAH4</accession>
<feature type="compositionally biased region" description="Polar residues" evidence="3">
    <location>
        <begin position="58"/>
        <end position="75"/>
    </location>
</feature>
<organism evidence="5 6">
    <name type="scientific">Chenopodium quinoa</name>
    <name type="common">Quinoa</name>
    <dbReference type="NCBI Taxonomy" id="63459"/>
    <lineage>
        <taxon>Eukaryota</taxon>
        <taxon>Viridiplantae</taxon>
        <taxon>Streptophyta</taxon>
        <taxon>Embryophyta</taxon>
        <taxon>Tracheophyta</taxon>
        <taxon>Spermatophyta</taxon>
        <taxon>Magnoliopsida</taxon>
        <taxon>eudicotyledons</taxon>
        <taxon>Gunneridae</taxon>
        <taxon>Pentapetalae</taxon>
        <taxon>Caryophyllales</taxon>
        <taxon>Chenopodiaceae</taxon>
        <taxon>Chenopodioideae</taxon>
        <taxon>Atripliceae</taxon>
        <taxon>Chenopodium</taxon>
    </lineage>
</organism>
<feature type="region of interest" description="Disordered" evidence="3">
    <location>
        <begin position="1"/>
        <end position="114"/>
    </location>
</feature>
<dbReference type="InterPro" id="IPR036291">
    <property type="entry name" value="NAD(P)-bd_dom_sf"/>
</dbReference>
<dbReference type="CDD" id="cd05362">
    <property type="entry name" value="THN_reductase-like_SDR_c"/>
    <property type="match status" value="1"/>
</dbReference>
<dbReference type="PRINTS" id="PR00080">
    <property type="entry name" value="SDRFAMILY"/>
</dbReference>
<feature type="compositionally biased region" description="Polar residues" evidence="3">
    <location>
        <begin position="83"/>
        <end position="110"/>
    </location>
</feature>
<evidence type="ECO:0000256" key="2">
    <source>
        <dbReference type="ARBA" id="ARBA00023002"/>
    </source>
</evidence>
<dbReference type="InterPro" id="IPR001810">
    <property type="entry name" value="F-box_dom"/>
</dbReference>
<dbReference type="InterPro" id="IPR002347">
    <property type="entry name" value="SDR_fam"/>
</dbReference>
<dbReference type="AlphaFoldDB" id="A0A803MAH4"/>
<dbReference type="Proteomes" id="UP000596660">
    <property type="component" value="Unplaced"/>
</dbReference>
<evidence type="ECO:0000259" key="4">
    <source>
        <dbReference type="SMART" id="SM00256"/>
    </source>
</evidence>
<protein>
    <recommendedName>
        <fullName evidence="4">F-box domain-containing protein</fullName>
    </recommendedName>
</protein>
<dbReference type="Gramene" id="AUR62026091-RA">
    <property type="protein sequence ID" value="AUR62026091-RA:cds"/>
    <property type="gene ID" value="AUR62026091"/>
</dbReference>
<dbReference type="Gene3D" id="1.20.1280.50">
    <property type="match status" value="1"/>
</dbReference>
<dbReference type="PROSITE" id="PS00061">
    <property type="entry name" value="ADH_SHORT"/>
    <property type="match status" value="1"/>
</dbReference>
<dbReference type="SUPFAM" id="SSF51735">
    <property type="entry name" value="NAD(P)-binding Rossmann-fold domains"/>
    <property type="match status" value="1"/>
</dbReference>
<evidence type="ECO:0000256" key="3">
    <source>
        <dbReference type="SAM" id="MobiDB-lite"/>
    </source>
</evidence>
<reference evidence="5" key="2">
    <citation type="submission" date="2021-03" db="UniProtKB">
        <authorList>
            <consortium name="EnsemblPlants"/>
        </authorList>
    </citation>
    <scope>IDENTIFICATION</scope>
</reference>
<dbReference type="InterPro" id="IPR020904">
    <property type="entry name" value="Sc_DH/Rdtase_CS"/>
</dbReference>
<dbReference type="SUPFAM" id="SSF81383">
    <property type="entry name" value="F-box domain"/>
    <property type="match status" value="1"/>
</dbReference>
<reference evidence="5" key="1">
    <citation type="journal article" date="2017" name="Nature">
        <title>The genome of Chenopodium quinoa.</title>
        <authorList>
            <person name="Jarvis D.E."/>
            <person name="Ho Y.S."/>
            <person name="Lightfoot D.J."/>
            <person name="Schmoeckel S.M."/>
            <person name="Li B."/>
            <person name="Borm T.J.A."/>
            <person name="Ohyanagi H."/>
            <person name="Mineta K."/>
            <person name="Michell C.T."/>
            <person name="Saber N."/>
            <person name="Kharbatia N.M."/>
            <person name="Rupper R.R."/>
            <person name="Sharp A.R."/>
            <person name="Dally N."/>
            <person name="Boughton B.A."/>
            <person name="Woo Y.H."/>
            <person name="Gao G."/>
            <person name="Schijlen E.G.W.M."/>
            <person name="Guo X."/>
            <person name="Momin A.A."/>
            <person name="Negrao S."/>
            <person name="Al-Babili S."/>
            <person name="Gehring C."/>
            <person name="Roessner U."/>
            <person name="Jung C."/>
            <person name="Murphy K."/>
            <person name="Arold S.T."/>
            <person name="Gojobori T."/>
            <person name="van der Linden C.G."/>
            <person name="van Loo E.N."/>
            <person name="Jellen E.N."/>
            <person name="Maughan P.J."/>
            <person name="Tester M."/>
        </authorList>
    </citation>
    <scope>NUCLEOTIDE SEQUENCE [LARGE SCALE GENOMIC DNA]</scope>
    <source>
        <strain evidence="5">cv. PI 614886</strain>
    </source>
</reference>
<dbReference type="PANTHER" id="PTHR48107:SF7">
    <property type="entry name" value="RE15974P"/>
    <property type="match status" value="1"/>
</dbReference>
<dbReference type="FunFam" id="3.40.50.720:FF:000084">
    <property type="entry name" value="Short-chain dehydrogenase reductase"/>
    <property type="match status" value="1"/>
</dbReference>
<name>A0A803MAH4_CHEQI</name>
<dbReference type="Gene3D" id="3.40.50.720">
    <property type="entry name" value="NAD(P)-binding Rossmann-like Domain"/>
    <property type="match status" value="1"/>
</dbReference>
<dbReference type="GO" id="GO:0016614">
    <property type="term" value="F:oxidoreductase activity, acting on CH-OH group of donors"/>
    <property type="evidence" value="ECO:0007669"/>
    <property type="project" value="UniProtKB-ARBA"/>
</dbReference>
<feature type="compositionally biased region" description="Polar residues" evidence="3">
    <location>
        <begin position="33"/>
        <end position="50"/>
    </location>
</feature>